<evidence type="ECO:0000313" key="1">
    <source>
        <dbReference type="EMBL" id="KAF2480391.1"/>
    </source>
</evidence>
<evidence type="ECO:0000313" key="2">
    <source>
        <dbReference type="Proteomes" id="UP000799767"/>
    </source>
</evidence>
<dbReference type="AlphaFoldDB" id="A0A6A6PL16"/>
<proteinExistence type="predicted"/>
<gene>
    <name evidence="1" type="ORF">BDY17DRAFT_301664</name>
</gene>
<dbReference type="RefSeq" id="XP_033586961.1">
    <property type="nucleotide sequence ID" value="XM_033734281.1"/>
</dbReference>
<keyword evidence="2" id="KW-1185">Reference proteome</keyword>
<dbReference type="EMBL" id="MU001639">
    <property type="protein sequence ID" value="KAF2480391.1"/>
    <property type="molecule type" value="Genomic_DNA"/>
</dbReference>
<sequence length="304" mass="34233">MRKGRLENRELEAVMARTRRRAASSILSSVASSVVSSAASTPWSSRAPSRASSPTRKGVFPFWALPAEIRLRIYEMVMLSGETIDLHPVNHRLLYPRLGLFLVSRKMYEEAYPVFYRQQTFRLYPYHGRFFHTDRPLLARLPSHYRNLITTLELRLGPGWGAPPKGQNTDPSLGLRDCTSLRTLRIFIEIDPSDTIFAGFRGRNATEETYKHFCVALLLGIMAQAPSLEIVEIDAYPGVKKDAPMVIALKRRVEEHGKKLIWGPLRGWEKEEDEPGLIGLEKALASMGISDVPATASRLVEAMA</sequence>
<dbReference type="PANTHER" id="PTHR42085">
    <property type="entry name" value="F-BOX DOMAIN-CONTAINING PROTEIN"/>
    <property type="match status" value="1"/>
</dbReference>
<dbReference type="InterPro" id="IPR038883">
    <property type="entry name" value="AN11006-like"/>
</dbReference>
<accession>A0A6A6PL16</accession>
<organism evidence="1 2">
    <name type="scientific">Neohortaea acidophila</name>
    <dbReference type="NCBI Taxonomy" id="245834"/>
    <lineage>
        <taxon>Eukaryota</taxon>
        <taxon>Fungi</taxon>
        <taxon>Dikarya</taxon>
        <taxon>Ascomycota</taxon>
        <taxon>Pezizomycotina</taxon>
        <taxon>Dothideomycetes</taxon>
        <taxon>Dothideomycetidae</taxon>
        <taxon>Mycosphaerellales</taxon>
        <taxon>Teratosphaeriaceae</taxon>
        <taxon>Neohortaea</taxon>
    </lineage>
</organism>
<name>A0A6A6PL16_9PEZI</name>
<reference evidence="1" key="1">
    <citation type="journal article" date="2020" name="Stud. Mycol.">
        <title>101 Dothideomycetes genomes: a test case for predicting lifestyles and emergence of pathogens.</title>
        <authorList>
            <person name="Haridas S."/>
            <person name="Albert R."/>
            <person name="Binder M."/>
            <person name="Bloem J."/>
            <person name="Labutti K."/>
            <person name="Salamov A."/>
            <person name="Andreopoulos B."/>
            <person name="Baker S."/>
            <person name="Barry K."/>
            <person name="Bills G."/>
            <person name="Bluhm B."/>
            <person name="Cannon C."/>
            <person name="Castanera R."/>
            <person name="Culley D."/>
            <person name="Daum C."/>
            <person name="Ezra D."/>
            <person name="Gonzalez J."/>
            <person name="Henrissat B."/>
            <person name="Kuo A."/>
            <person name="Liang C."/>
            <person name="Lipzen A."/>
            <person name="Lutzoni F."/>
            <person name="Magnuson J."/>
            <person name="Mondo S."/>
            <person name="Nolan M."/>
            <person name="Ohm R."/>
            <person name="Pangilinan J."/>
            <person name="Park H.-J."/>
            <person name="Ramirez L."/>
            <person name="Alfaro M."/>
            <person name="Sun H."/>
            <person name="Tritt A."/>
            <person name="Yoshinaga Y."/>
            <person name="Zwiers L.-H."/>
            <person name="Turgeon B."/>
            <person name="Goodwin S."/>
            <person name="Spatafora J."/>
            <person name="Crous P."/>
            <person name="Grigoriev I."/>
        </authorList>
    </citation>
    <scope>NUCLEOTIDE SEQUENCE</scope>
    <source>
        <strain evidence="1">CBS 113389</strain>
    </source>
</reference>
<protein>
    <recommendedName>
        <fullName evidence="3">F-box domain-containing protein</fullName>
    </recommendedName>
</protein>
<dbReference type="GeneID" id="54475283"/>
<dbReference type="OrthoDB" id="5372935at2759"/>
<dbReference type="PANTHER" id="PTHR42085:SF2">
    <property type="entry name" value="F-BOX DOMAIN-CONTAINING PROTEIN"/>
    <property type="match status" value="1"/>
</dbReference>
<dbReference type="Proteomes" id="UP000799767">
    <property type="component" value="Unassembled WGS sequence"/>
</dbReference>
<evidence type="ECO:0008006" key="3">
    <source>
        <dbReference type="Google" id="ProtNLM"/>
    </source>
</evidence>